<protein>
    <submittedName>
        <fullName evidence="1">Uncharacterized protein</fullName>
    </submittedName>
</protein>
<accession>A0A0G1KEU9</accession>
<gene>
    <name evidence="1" type="ORF">UW78_C0001G0029</name>
</gene>
<evidence type="ECO:0000313" key="2">
    <source>
        <dbReference type="Proteomes" id="UP000034595"/>
    </source>
</evidence>
<sequence>MHRALMLQGLVRHSKAQVRITGILAGKPSDVLVGGYCVKSALDKMPSLLENEATIEVNRMLCFNEIRSPHVSSFLDYWAREKEMSFFVWKNQQGQFLVLFVPASPIHFEVSEFLEEHLGVMSNAPGMRCMVRENKGTLIDITRVKRNALELFELSNNFSELHVGYIGLGESLREAIRGVSGIIP</sequence>
<dbReference type="Proteomes" id="UP000034595">
    <property type="component" value="Unassembled WGS sequence"/>
</dbReference>
<organism evidence="1 2">
    <name type="scientific">Candidatus Azambacteria bacterium GW2011_GWA1_44_9</name>
    <dbReference type="NCBI Taxonomy" id="1618610"/>
    <lineage>
        <taxon>Bacteria</taxon>
        <taxon>Candidatus Azamiibacteriota</taxon>
    </lineage>
</organism>
<proteinExistence type="predicted"/>
<dbReference type="AlphaFoldDB" id="A0A0G1KEU9"/>
<dbReference type="EMBL" id="LCJQ01000001">
    <property type="protein sequence ID" value="KKT82246.1"/>
    <property type="molecule type" value="Genomic_DNA"/>
</dbReference>
<name>A0A0G1KEU9_9BACT</name>
<evidence type="ECO:0000313" key="1">
    <source>
        <dbReference type="EMBL" id="KKT82246.1"/>
    </source>
</evidence>
<reference evidence="1 2" key="1">
    <citation type="journal article" date="2015" name="Nature">
        <title>rRNA introns, odd ribosomes, and small enigmatic genomes across a large radiation of phyla.</title>
        <authorList>
            <person name="Brown C.T."/>
            <person name="Hug L.A."/>
            <person name="Thomas B.C."/>
            <person name="Sharon I."/>
            <person name="Castelle C.J."/>
            <person name="Singh A."/>
            <person name="Wilkins M.J."/>
            <person name="Williams K.H."/>
            <person name="Banfield J.F."/>
        </authorList>
    </citation>
    <scope>NUCLEOTIDE SEQUENCE [LARGE SCALE GENOMIC DNA]</scope>
</reference>
<comment type="caution">
    <text evidence="1">The sequence shown here is derived from an EMBL/GenBank/DDBJ whole genome shotgun (WGS) entry which is preliminary data.</text>
</comment>